<sequence>MITDDQSHYNKRSVAWDERPELPLEKSTRQSCSKPTTLWVQPVESEKNIREWTLEPQSNKEAAVQLVPPSKHHLNRVLTMPNGYRDSDRIITEAKIPDIEHTAEYRLARADVSVAQSFELGKSSQIIADIPQEAEYESTSRMGFPYTYLLAATYKFDIGER</sequence>
<dbReference type="EMBL" id="BMAW01089484">
    <property type="protein sequence ID" value="GFS40164.1"/>
    <property type="molecule type" value="Genomic_DNA"/>
</dbReference>
<keyword evidence="3" id="KW-1185">Reference proteome</keyword>
<reference evidence="2" key="1">
    <citation type="submission" date="2020-08" db="EMBL/GenBank/DDBJ databases">
        <title>Multicomponent nature underlies the extraordinary mechanical properties of spider dragline silk.</title>
        <authorList>
            <person name="Kono N."/>
            <person name="Nakamura H."/>
            <person name="Mori M."/>
            <person name="Yoshida Y."/>
            <person name="Ohtoshi R."/>
            <person name="Malay A.D."/>
            <person name="Moran D.A.P."/>
            <person name="Tomita M."/>
            <person name="Numata K."/>
            <person name="Arakawa K."/>
        </authorList>
    </citation>
    <scope>NUCLEOTIDE SEQUENCE</scope>
</reference>
<dbReference type="AlphaFoldDB" id="A0A8X6MC72"/>
<organism evidence="2 3">
    <name type="scientific">Nephila pilipes</name>
    <name type="common">Giant wood spider</name>
    <name type="synonym">Nephila maculata</name>
    <dbReference type="NCBI Taxonomy" id="299642"/>
    <lineage>
        <taxon>Eukaryota</taxon>
        <taxon>Metazoa</taxon>
        <taxon>Ecdysozoa</taxon>
        <taxon>Arthropoda</taxon>
        <taxon>Chelicerata</taxon>
        <taxon>Arachnida</taxon>
        <taxon>Araneae</taxon>
        <taxon>Araneomorphae</taxon>
        <taxon>Entelegynae</taxon>
        <taxon>Araneoidea</taxon>
        <taxon>Nephilidae</taxon>
        <taxon>Nephila</taxon>
    </lineage>
</organism>
<evidence type="ECO:0000313" key="3">
    <source>
        <dbReference type="Proteomes" id="UP000887013"/>
    </source>
</evidence>
<feature type="region of interest" description="Disordered" evidence="1">
    <location>
        <begin position="1"/>
        <end position="36"/>
    </location>
</feature>
<dbReference type="Proteomes" id="UP000887013">
    <property type="component" value="Unassembled WGS sequence"/>
</dbReference>
<protein>
    <submittedName>
        <fullName evidence="2">Uncharacterized protein</fullName>
    </submittedName>
</protein>
<comment type="caution">
    <text evidence="2">The sequence shown here is derived from an EMBL/GenBank/DDBJ whole genome shotgun (WGS) entry which is preliminary data.</text>
</comment>
<accession>A0A8X6MC72</accession>
<evidence type="ECO:0000256" key="1">
    <source>
        <dbReference type="SAM" id="MobiDB-lite"/>
    </source>
</evidence>
<proteinExistence type="predicted"/>
<evidence type="ECO:0000313" key="2">
    <source>
        <dbReference type="EMBL" id="GFS40164.1"/>
    </source>
</evidence>
<feature type="compositionally biased region" description="Basic and acidic residues" evidence="1">
    <location>
        <begin position="1"/>
        <end position="28"/>
    </location>
</feature>
<name>A0A8X6MC72_NEPPI</name>
<gene>
    <name evidence="2" type="ORF">NPIL_350581</name>
</gene>